<accession>A0A8T9BSI1</accession>
<name>A0A8T9BSI1_9HELO</name>
<reference evidence="2 3" key="1">
    <citation type="submission" date="2018-05" db="EMBL/GenBank/DDBJ databases">
        <title>Whole genome sequencing for identification of molecular markers to develop diagnostic detection tools for the regulated plant pathogen Lachnellula willkommii.</title>
        <authorList>
            <person name="Giroux E."/>
            <person name="Bilodeau G."/>
        </authorList>
    </citation>
    <scope>NUCLEOTIDE SEQUENCE [LARGE SCALE GENOMIC DNA]</scope>
    <source>
        <strain evidence="2 3">CBS 203.66</strain>
    </source>
</reference>
<evidence type="ECO:0000256" key="1">
    <source>
        <dbReference type="SAM" id="MobiDB-lite"/>
    </source>
</evidence>
<proteinExistence type="predicted"/>
<dbReference type="Proteomes" id="UP000469559">
    <property type="component" value="Unassembled WGS sequence"/>
</dbReference>
<dbReference type="AlphaFoldDB" id="A0A8T9BSI1"/>
<organism evidence="2 3">
    <name type="scientific">Lachnellula arida</name>
    <dbReference type="NCBI Taxonomy" id="1316785"/>
    <lineage>
        <taxon>Eukaryota</taxon>
        <taxon>Fungi</taxon>
        <taxon>Dikarya</taxon>
        <taxon>Ascomycota</taxon>
        <taxon>Pezizomycotina</taxon>
        <taxon>Leotiomycetes</taxon>
        <taxon>Helotiales</taxon>
        <taxon>Lachnaceae</taxon>
        <taxon>Lachnellula</taxon>
    </lineage>
</organism>
<gene>
    <name evidence="2" type="ORF">LARI1_G001392</name>
</gene>
<evidence type="ECO:0000313" key="3">
    <source>
        <dbReference type="Proteomes" id="UP000469559"/>
    </source>
</evidence>
<keyword evidence="3" id="KW-1185">Reference proteome</keyword>
<protein>
    <submittedName>
        <fullName evidence="2">Uncharacterized protein</fullName>
    </submittedName>
</protein>
<dbReference type="OrthoDB" id="5355007at2759"/>
<feature type="region of interest" description="Disordered" evidence="1">
    <location>
        <begin position="1"/>
        <end position="25"/>
    </location>
</feature>
<comment type="caution">
    <text evidence="2">The sequence shown here is derived from an EMBL/GenBank/DDBJ whole genome shotgun (WGS) entry which is preliminary data.</text>
</comment>
<sequence length="137" mass="14764">MATEPTTPIRVPKAASTYTPSTQDPDLRHQINTILLKDGHISKIQETLLHTLHTSPTNWPTLIQTHALTLLRSGEITTFPQLMARVLEDVKKDVKVEDGSGSGSGNSSASLGVPKGVVEEGVRITRECLDGVVEVGE</sequence>
<evidence type="ECO:0000313" key="2">
    <source>
        <dbReference type="EMBL" id="TVY20932.1"/>
    </source>
</evidence>
<dbReference type="EMBL" id="QGMF01000033">
    <property type="protein sequence ID" value="TVY20932.1"/>
    <property type="molecule type" value="Genomic_DNA"/>
</dbReference>